<dbReference type="AlphaFoldDB" id="A0A174VR47"/>
<reference evidence="1 4" key="1">
    <citation type="submission" date="2015-09" db="EMBL/GenBank/DDBJ databases">
        <authorList>
            <consortium name="Pathogen Informatics"/>
        </authorList>
    </citation>
    <scope>NUCLEOTIDE SEQUENCE [LARGE SCALE GENOMIC DNA]</scope>
    <source>
        <strain evidence="1 4">2789STDY5834946</strain>
    </source>
</reference>
<evidence type="ECO:0000313" key="3">
    <source>
        <dbReference type="EMBL" id="KAA5494665.1"/>
    </source>
</evidence>
<dbReference type="Proteomes" id="UP000427825">
    <property type="component" value="Unassembled WGS sequence"/>
</dbReference>
<accession>A0A174VR47</accession>
<dbReference type="EMBL" id="VVYJ01000001">
    <property type="protein sequence ID" value="KAA5481185.1"/>
    <property type="molecule type" value="Genomic_DNA"/>
</dbReference>
<dbReference type="EMBL" id="CZBL01000011">
    <property type="protein sequence ID" value="CUQ34560.1"/>
    <property type="molecule type" value="Genomic_DNA"/>
</dbReference>
<protein>
    <submittedName>
        <fullName evidence="1">Uncharacterized protein</fullName>
    </submittedName>
</protein>
<dbReference type="Proteomes" id="UP000095725">
    <property type="component" value="Unassembled WGS sequence"/>
</dbReference>
<organism evidence="1 4">
    <name type="scientific">Bacteroides caccae</name>
    <dbReference type="NCBI Taxonomy" id="47678"/>
    <lineage>
        <taxon>Bacteria</taxon>
        <taxon>Pseudomonadati</taxon>
        <taxon>Bacteroidota</taxon>
        <taxon>Bacteroidia</taxon>
        <taxon>Bacteroidales</taxon>
        <taxon>Bacteroidaceae</taxon>
        <taxon>Bacteroides</taxon>
    </lineage>
</organism>
<evidence type="ECO:0000313" key="6">
    <source>
        <dbReference type="Proteomes" id="UP000491168"/>
    </source>
</evidence>
<name>A0A174VR47_9BACE</name>
<evidence type="ECO:0000313" key="5">
    <source>
        <dbReference type="Proteomes" id="UP000427825"/>
    </source>
</evidence>
<evidence type="ECO:0000313" key="2">
    <source>
        <dbReference type="EMBL" id="KAA5481185.1"/>
    </source>
</evidence>
<dbReference type="Proteomes" id="UP000491168">
    <property type="component" value="Unassembled WGS sequence"/>
</dbReference>
<proteinExistence type="predicted"/>
<dbReference type="EMBL" id="VVYF01000003">
    <property type="protein sequence ID" value="KAA5494665.1"/>
    <property type="molecule type" value="Genomic_DNA"/>
</dbReference>
<evidence type="ECO:0000313" key="1">
    <source>
        <dbReference type="EMBL" id="CUQ34560.1"/>
    </source>
</evidence>
<reference evidence="5 6" key="2">
    <citation type="journal article" date="2019" name="Nat. Med.">
        <title>A library of human gut bacterial isolates paired with longitudinal multiomics data enables mechanistic microbiome research.</title>
        <authorList>
            <person name="Poyet M."/>
            <person name="Groussin M."/>
            <person name="Gibbons S.M."/>
            <person name="Avila-Pacheco J."/>
            <person name="Jiang X."/>
            <person name="Kearney S.M."/>
            <person name="Perrotta A.R."/>
            <person name="Berdy B."/>
            <person name="Zhao S."/>
            <person name="Lieberman T.D."/>
            <person name="Swanson P.K."/>
            <person name="Smith M."/>
            <person name="Roesemann S."/>
            <person name="Alexander J.E."/>
            <person name="Rich S.A."/>
            <person name="Livny J."/>
            <person name="Vlamakis H."/>
            <person name="Clish C."/>
            <person name="Bullock K."/>
            <person name="Deik A."/>
            <person name="Scott J."/>
            <person name="Pierce K.A."/>
            <person name="Xavier R.J."/>
            <person name="Alm E.J."/>
        </authorList>
    </citation>
    <scope>NUCLEOTIDE SEQUENCE [LARGE SCALE GENOMIC DNA]</scope>
    <source>
        <strain evidence="3 6">BIOML-A21</strain>
        <strain evidence="2 5">BIOML-A25</strain>
    </source>
</reference>
<sequence length="120" mass="14359">MRRVGGFLTCNDWNVENIWQLTCVKPIPDRYDFYCMPFVFRHIVRSPCYQQQVFTFQFLCRLQGFQFPLTGLGVRDIIRPLFEESSNDLANTNPLFVVIGKRYFSFSMFIVLHKKYAFFM</sequence>
<evidence type="ECO:0000313" key="4">
    <source>
        <dbReference type="Proteomes" id="UP000095725"/>
    </source>
</evidence>
<gene>
    <name evidence="1" type="ORF">ERS852558_02725</name>
    <name evidence="3" type="ORF">F2Y35_03570</name>
    <name evidence="2" type="ORF">F2Y39_00635</name>
</gene>